<feature type="compositionally biased region" description="Polar residues" evidence="1">
    <location>
        <begin position="225"/>
        <end position="234"/>
    </location>
</feature>
<reference evidence="3" key="2">
    <citation type="submission" date="2020-09" db="EMBL/GenBank/DDBJ databases">
        <authorList>
            <person name="Sun Q."/>
            <person name="Zhou Y."/>
        </authorList>
    </citation>
    <scope>NUCLEOTIDE SEQUENCE</scope>
    <source>
        <strain evidence="3">CGMCC 1.15493</strain>
    </source>
</reference>
<dbReference type="EMBL" id="BMJJ01000009">
    <property type="protein sequence ID" value="GGD30015.1"/>
    <property type="molecule type" value="Genomic_DNA"/>
</dbReference>
<feature type="chain" id="PRO_5037977181" evidence="2">
    <location>
        <begin position="26"/>
        <end position="396"/>
    </location>
</feature>
<name>A0A916Y406_9HYPH</name>
<feature type="signal peptide" evidence="2">
    <location>
        <begin position="1"/>
        <end position="25"/>
    </location>
</feature>
<feature type="compositionally biased region" description="Low complexity" evidence="1">
    <location>
        <begin position="254"/>
        <end position="269"/>
    </location>
</feature>
<evidence type="ECO:0000313" key="4">
    <source>
        <dbReference type="Proteomes" id="UP000613160"/>
    </source>
</evidence>
<protein>
    <submittedName>
        <fullName evidence="3">Uncharacterized protein</fullName>
    </submittedName>
</protein>
<dbReference type="Proteomes" id="UP000613160">
    <property type="component" value="Unassembled WGS sequence"/>
</dbReference>
<proteinExistence type="predicted"/>
<dbReference type="AlphaFoldDB" id="A0A916Y406"/>
<evidence type="ECO:0000256" key="1">
    <source>
        <dbReference type="SAM" id="MobiDB-lite"/>
    </source>
</evidence>
<reference evidence="3" key="1">
    <citation type="journal article" date="2014" name="Int. J. Syst. Evol. Microbiol.">
        <title>Complete genome sequence of Corynebacterium casei LMG S-19264T (=DSM 44701T), isolated from a smear-ripened cheese.</title>
        <authorList>
            <consortium name="US DOE Joint Genome Institute (JGI-PGF)"/>
            <person name="Walter F."/>
            <person name="Albersmeier A."/>
            <person name="Kalinowski J."/>
            <person name="Ruckert C."/>
        </authorList>
    </citation>
    <scope>NUCLEOTIDE SEQUENCE</scope>
    <source>
        <strain evidence="3">CGMCC 1.15493</strain>
    </source>
</reference>
<accession>A0A916Y406</accession>
<organism evidence="3 4">
    <name type="scientific">Aureimonas glaciei</name>
    <dbReference type="NCBI Taxonomy" id="1776957"/>
    <lineage>
        <taxon>Bacteria</taxon>
        <taxon>Pseudomonadati</taxon>
        <taxon>Pseudomonadota</taxon>
        <taxon>Alphaproteobacteria</taxon>
        <taxon>Hyphomicrobiales</taxon>
        <taxon>Aurantimonadaceae</taxon>
        <taxon>Aureimonas</taxon>
    </lineage>
</organism>
<evidence type="ECO:0000256" key="2">
    <source>
        <dbReference type="SAM" id="SignalP"/>
    </source>
</evidence>
<keyword evidence="4" id="KW-1185">Reference proteome</keyword>
<gene>
    <name evidence="3" type="ORF">GCM10011335_36360</name>
</gene>
<sequence>MSVFAAPNAVLVLIALVLSAMPASATEPGGSVVRIGPSRPADTGANTPGNRETVRSAADAAPKDCVGDYLAALKRIRQTEFAALSSKPDAVSGGDLSLPGTLVFAPKPAPRSRVEMAALSTAAALAKGRGQPMPSADARWVAERLRSDLSDYLGQKPTPYLCGGVPQYIETLRKFAARAGTDPQRLKSLVEAQETATRRSVEAAFAAMKPVATPRFAPADRPNEASDSVPTSALDTAPTGAISGLRPSAGLSRAETTGTTPPAAELPGDPDLPPLKPLPPRSLATPADRAGAIDDLLTETRRAGFLAAAPTDDGAAPPAGEPVLQRLFVARAALRADPRAAGEESLRPLLAAFADIEALDYLQRAAGQKGDPQARAVAATFDAILSAQKTECTCGG</sequence>
<dbReference type="RefSeq" id="WP_188853370.1">
    <property type="nucleotide sequence ID" value="NZ_BMJJ01000009.1"/>
</dbReference>
<comment type="caution">
    <text evidence="3">The sequence shown here is derived from an EMBL/GenBank/DDBJ whole genome shotgun (WGS) entry which is preliminary data.</text>
</comment>
<evidence type="ECO:0000313" key="3">
    <source>
        <dbReference type="EMBL" id="GGD30015.1"/>
    </source>
</evidence>
<keyword evidence="2" id="KW-0732">Signal</keyword>
<feature type="region of interest" description="Disordered" evidence="1">
    <location>
        <begin position="25"/>
        <end position="53"/>
    </location>
</feature>
<feature type="region of interest" description="Disordered" evidence="1">
    <location>
        <begin position="213"/>
        <end position="283"/>
    </location>
</feature>
<feature type="compositionally biased region" description="Pro residues" evidence="1">
    <location>
        <begin position="270"/>
        <end position="280"/>
    </location>
</feature>